<evidence type="ECO:0000313" key="7">
    <source>
        <dbReference type="EMBL" id="QEZ70590.1"/>
    </source>
</evidence>
<keyword evidence="3" id="KW-0285">Flavoprotein</keyword>
<evidence type="ECO:0000256" key="4">
    <source>
        <dbReference type="ARBA" id="ARBA00022827"/>
    </source>
</evidence>
<evidence type="ECO:0000256" key="1">
    <source>
        <dbReference type="ARBA" id="ARBA00001974"/>
    </source>
</evidence>
<dbReference type="PROSITE" id="PS51387">
    <property type="entry name" value="FAD_PCMH"/>
    <property type="match status" value="1"/>
</dbReference>
<gene>
    <name evidence="7" type="ORF">D4A35_17405</name>
</gene>
<evidence type="ECO:0000256" key="3">
    <source>
        <dbReference type="ARBA" id="ARBA00022630"/>
    </source>
</evidence>
<sequence>MAEIITPGDSYYSQARLVWNRAINKYPEKIIYCKTIEDVQKAVVYSVEKRLEIRIRGGGHHYEGFSVGNGVIVIDISNLNSIKVDYEKNTFTVQNGIQLGQLYTFIGGKGYPFPGGACPTVCISGLALGGGWGYSSRKYGLTCDSLLELTLVNYKGELITANKHTNSDLFWACKGGGGGNFGVVISMTFKLPLKVDNVTEFEFNIENPSKNTQIEFLDIWQKFITSTVPEINMRGSIYNSIESGININCRGILYGSPGELYELLLPFSKIKGFKLTYNYVSFLQAMFYIGSSYSQYQYFENYGRFVNRFYDYCTLESLVEIVNQPIPEGSEEISLNLYGLGGKISEVEKFDTAFYYRDSFYILLIDTVFKNNCYKEINKDWIKSNIETIYGITEGSYINFPYYPLENYMSEYYGKNKCRLEEVKEMYDPYNIFNFKQSIK</sequence>
<dbReference type="Gene3D" id="3.30.465.10">
    <property type="match status" value="1"/>
</dbReference>
<dbReference type="Gene3D" id="3.30.43.10">
    <property type="entry name" value="Uridine Diphospho-n-acetylenolpyruvylglucosamine Reductase, domain 2"/>
    <property type="match status" value="1"/>
</dbReference>
<dbReference type="InterPro" id="IPR012951">
    <property type="entry name" value="BBE"/>
</dbReference>
<dbReference type="GO" id="GO:0016491">
    <property type="term" value="F:oxidoreductase activity"/>
    <property type="evidence" value="ECO:0007669"/>
    <property type="project" value="UniProtKB-KW"/>
</dbReference>
<dbReference type="EMBL" id="CP032452">
    <property type="protein sequence ID" value="QEZ70590.1"/>
    <property type="molecule type" value="Genomic_DNA"/>
</dbReference>
<dbReference type="InterPro" id="IPR006093">
    <property type="entry name" value="Oxy_OxRdtase_FAD_BS"/>
</dbReference>
<organism evidence="7 8">
    <name type="scientific">Paraclostridium bifermentans</name>
    <name type="common">Clostridium bifermentans</name>
    <dbReference type="NCBI Taxonomy" id="1490"/>
    <lineage>
        <taxon>Bacteria</taxon>
        <taxon>Bacillati</taxon>
        <taxon>Bacillota</taxon>
        <taxon>Clostridia</taxon>
        <taxon>Peptostreptococcales</taxon>
        <taxon>Peptostreptococcaceae</taxon>
        <taxon>Paraclostridium</taxon>
    </lineage>
</organism>
<dbReference type="InterPro" id="IPR006094">
    <property type="entry name" value="Oxid_FAD_bind_N"/>
</dbReference>
<proteinExistence type="inferred from homology"/>
<feature type="domain" description="FAD-binding PCMH-type" evidence="6">
    <location>
        <begin position="23"/>
        <end position="194"/>
    </location>
</feature>
<dbReference type="InterPro" id="IPR036318">
    <property type="entry name" value="FAD-bd_PCMH-like_sf"/>
</dbReference>
<dbReference type="Pfam" id="PF01565">
    <property type="entry name" value="FAD_binding_4"/>
    <property type="match status" value="1"/>
</dbReference>
<dbReference type="Gene3D" id="3.40.462.20">
    <property type="match status" value="1"/>
</dbReference>
<protein>
    <submittedName>
        <fullName evidence="7">FAD-binding oxidoreductase</fullName>
    </submittedName>
</protein>
<dbReference type="PANTHER" id="PTHR42973:SF39">
    <property type="entry name" value="FAD-BINDING PCMH-TYPE DOMAIN-CONTAINING PROTEIN"/>
    <property type="match status" value="1"/>
</dbReference>
<dbReference type="AlphaFoldDB" id="A0A5P3XJR6"/>
<dbReference type="PANTHER" id="PTHR42973">
    <property type="entry name" value="BINDING OXIDOREDUCTASE, PUTATIVE (AFU_ORTHOLOGUE AFUA_1G17690)-RELATED"/>
    <property type="match status" value="1"/>
</dbReference>
<reference evidence="7 8" key="1">
    <citation type="submission" date="2018-09" db="EMBL/GenBank/DDBJ databases">
        <title>A clostridial neurotoxin that targets Anopheles mosquitoes.</title>
        <authorList>
            <person name="Contreras E."/>
            <person name="Masuyer G."/>
            <person name="Qureshi N."/>
            <person name="Chawla S."/>
            <person name="Lim H.L."/>
            <person name="Chen J."/>
            <person name="Stenmark P."/>
            <person name="Gill S."/>
        </authorList>
    </citation>
    <scope>NUCLEOTIDE SEQUENCE [LARGE SCALE GENOMIC DNA]</scope>
    <source>
        <strain evidence="7 8">Cbm</strain>
    </source>
</reference>
<dbReference type="InterPro" id="IPR016166">
    <property type="entry name" value="FAD-bd_PCMH"/>
</dbReference>
<evidence type="ECO:0000259" key="6">
    <source>
        <dbReference type="PROSITE" id="PS51387"/>
    </source>
</evidence>
<accession>A0A5P3XJR6</accession>
<dbReference type="Proteomes" id="UP000326961">
    <property type="component" value="Chromosome"/>
</dbReference>
<dbReference type="RefSeq" id="WP_150887426.1">
    <property type="nucleotide sequence ID" value="NZ_CP032452.1"/>
</dbReference>
<name>A0A5P3XJR6_PARBF</name>
<keyword evidence="4" id="KW-0274">FAD</keyword>
<dbReference type="InterPro" id="IPR016169">
    <property type="entry name" value="FAD-bd_PCMH_sub2"/>
</dbReference>
<comment type="similarity">
    <text evidence="2">Belongs to the oxygen-dependent FAD-linked oxidoreductase family.</text>
</comment>
<dbReference type="GO" id="GO:0071949">
    <property type="term" value="F:FAD binding"/>
    <property type="evidence" value="ECO:0007669"/>
    <property type="project" value="InterPro"/>
</dbReference>
<evidence type="ECO:0000256" key="2">
    <source>
        <dbReference type="ARBA" id="ARBA00005466"/>
    </source>
</evidence>
<evidence type="ECO:0000256" key="5">
    <source>
        <dbReference type="ARBA" id="ARBA00023002"/>
    </source>
</evidence>
<comment type="cofactor">
    <cofactor evidence="1">
        <name>FAD</name>
        <dbReference type="ChEBI" id="CHEBI:57692"/>
    </cofactor>
</comment>
<keyword evidence="5" id="KW-0560">Oxidoreductase</keyword>
<dbReference type="SUPFAM" id="SSF56176">
    <property type="entry name" value="FAD-binding/transporter-associated domain-like"/>
    <property type="match status" value="1"/>
</dbReference>
<dbReference type="Pfam" id="PF08031">
    <property type="entry name" value="BBE"/>
    <property type="match status" value="1"/>
</dbReference>
<dbReference type="InterPro" id="IPR050416">
    <property type="entry name" value="FAD-linked_Oxidoreductase"/>
</dbReference>
<dbReference type="InterPro" id="IPR016167">
    <property type="entry name" value="FAD-bd_PCMH_sub1"/>
</dbReference>
<dbReference type="PROSITE" id="PS00862">
    <property type="entry name" value="OX2_COVAL_FAD"/>
    <property type="match status" value="1"/>
</dbReference>
<evidence type="ECO:0000313" key="8">
    <source>
        <dbReference type="Proteomes" id="UP000326961"/>
    </source>
</evidence>